<dbReference type="InterPro" id="IPR036956">
    <property type="entry name" value="Impact_N_sf"/>
</dbReference>
<feature type="domain" description="UPF0029" evidence="3">
    <location>
        <begin position="139"/>
        <end position="194"/>
    </location>
</feature>
<comment type="caution">
    <text evidence="4">The sequence shown here is derived from an EMBL/GenBank/DDBJ whole genome shotgun (WGS) entry which is preliminary data.</text>
</comment>
<dbReference type="Pfam" id="PF01205">
    <property type="entry name" value="Impact_N"/>
    <property type="match status" value="1"/>
</dbReference>
<evidence type="ECO:0000259" key="3">
    <source>
        <dbReference type="Pfam" id="PF09186"/>
    </source>
</evidence>
<comment type="similarity">
    <text evidence="1">Belongs to the IMPACT family.</text>
</comment>
<reference evidence="4 5" key="1">
    <citation type="journal article" date="2019" name="Gut">
        <title>Antibiotics-induced monodominance of a novel gut bacterial order.</title>
        <authorList>
            <person name="Hildebrand F."/>
            <person name="Moitinho-Silva L."/>
            <person name="Blasche S."/>
            <person name="Jahn M.T."/>
            <person name="Gossmann T.I."/>
            <person name="Heuerta-Cepas J."/>
            <person name="Hercog R."/>
            <person name="Luetge M."/>
            <person name="Bahram M."/>
            <person name="Pryszlak A."/>
            <person name="Alves R.J."/>
            <person name="Waszak S.M."/>
            <person name="Zhu A."/>
            <person name="Ye L."/>
            <person name="Costea P.I."/>
            <person name="Aalvink S."/>
            <person name="Belzer C."/>
            <person name="Forslund S.K."/>
            <person name="Sunagawa S."/>
            <person name="Hentschel U."/>
            <person name="Merten C."/>
            <person name="Patil K.R."/>
            <person name="Benes V."/>
            <person name="Bork P."/>
        </authorList>
    </citation>
    <scope>NUCLEOTIDE SEQUENCE [LARGE SCALE GENOMIC DNA]</scope>
    <source>
        <strain evidence="4 5">HDS1380</strain>
    </source>
</reference>
<dbReference type="NCBIfam" id="TIGR00257">
    <property type="entry name" value="IMPACT_YIGZ"/>
    <property type="match status" value="1"/>
</dbReference>
<dbReference type="PANTHER" id="PTHR16301:SF20">
    <property type="entry name" value="IMPACT FAMILY MEMBER YIGZ"/>
    <property type="match status" value="1"/>
</dbReference>
<keyword evidence="5" id="KW-1185">Reference proteome</keyword>
<dbReference type="Gene3D" id="3.30.70.240">
    <property type="match status" value="1"/>
</dbReference>
<dbReference type="EMBL" id="SDOZ01000002">
    <property type="protein sequence ID" value="RXZ62215.1"/>
    <property type="molecule type" value="Genomic_DNA"/>
</dbReference>
<dbReference type="InterPro" id="IPR023582">
    <property type="entry name" value="Impact"/>
</dbReference>
<dbReference type="Proteomes" id="UP000291269">
    <property type="component" value="Unassembled WGS sequence"/>
</dbReference>
<dbReference type="InterPro" id="IPR015796">
    <property type="entry name" value="Impact_YigZ-like"/>
</dbReference>
<dbReference type="RefSeq" id="WP_129225699.1">
    <property type="nucleotide sequence ID" value="NZ_SDOZ01000002.1"/>
</dbReference>
<evidence type="ECO:0000313" key="5">
    <source>
        <dbReference type="Proteomes" id="UP000291269"/>
    </source>
</evidence>
<proteinExistence type="inferred from homology"/>
<sequence length="210" mass="23389">MKGVYSVFTEYRSEKVIERSRFISTCSHVESEEEARAFLARVRTEFPDATHHCYAFVADTLGTLMRFSDDGEPQGTAGMPILDALRGKKLYQTAVVVTRYFGGVKLGAGGLVRAYSGAASECLDGAEKRFFEPCARYMLTLGYELSDAVRKYISANGWTLADAQYSDCVRLTVAVRSREEEAFAAKIVDFTAGRVRVEKQDEFIFAFASE</sequence>
<evidence type="ECO:0000313" key="4">
    <source>
        <dbReference type="EMBL" id="RXZ62215.1"/>
    </source>
</evidence>
<evidence type="ECO:0000259" key="2">
    <source>
        <dbReference type="Pfam" id="PF01205"/>
    </source>
</evidence>
<dbReference type="InterPro" id="IPR001498">
    <property type="entry name" value="Impact_N"/>
</dbReference>
<dbReference type="SUPFAM" id="SSF54980">
    <property type="entry name" value="EF-G C-terminal domain-like"/>
    <property type="match status" value="1"/>
</dbReference>
<dbReference type="InterPro" id="IPR035647">
    <property type="entry name" value="EFG_III/V"/>
</dbReference>
<dbReference type="SUPFAM" id="SSF54211">
    <property type="entry name" value="Ribosomal protein S5 domain 2-like"/>
    <property type="match status" value="1"/>
</dbReference>
<dbReference type="PANTHER" id="PTHR16301">
    <property type="entry name" value="IMPACT-RELATED"/>
    <property type="match status" value="1"/>
</dbReference>
<name>A0A4Q2KCB2_9FIRM</name>
<dbReference type="Pfam" id="PF09186">
    <property type="entry name" value="DUF1949"/>
    <property type="match status" value="1"/>
</dbReference>
<gene>
    <name evidence="4" type="ORF">ESZ91_07420</name>
</gene>
<protein>
    <submittedName>
        <fullName evidence="4">YigZ family protein</fullName>
    </submittedName>
</protein>
<accession>A0A4Q2KCB2</accession>
<dbReference type="GO" id="GO:0005737">
    <property type="term" value="C:cytoplasm"/>
    <property type="evidence" value="ECO:0007669"/>
    <property type="project" value="TreeGrafter"/>
</dbReference>
<feature type="domain" description="Impact N-terminal" evidence="2">
    <location>
        <begin position="19"/>
        <end position="123"/>
    </location>
</feature>
<dbReference type="InterPro" id="IPR020569">
    <property type="entry name" value="UPF0029_Impact_CS"/>
</dbReference>
<dbReference type="InterPro" id="IPR015269">
    <property type="entry name" value="UPF0029_Impact_C"/>
</dbReference>
<organism evidence="4 5">
    <name type="scientific">Candidatus Borkfalkia ceftriaxoniphila</name>
    <dbReference type="NCBI Taxonomy" id="2508949"/>
    <lineage>
        <taxon>Bacteria</taxon>
        <taxon>Bacillati</taxon>
        <taxon>Bacillota</taxon>
        <taxon>Clostridia</taxon>
        <taxon>Christensenellales</taxon>
        <taxon>Christensenellaceae</taxon>
        <taxon>Candidatus Borkfalkia</taxon>
    </lineage>
</organism>
<dbReference type="GO" id="GO:0006446">
    <property type="term" value="P:regulation of translational initiation"/>
    <property type="evidence" value="ECO:0007669"/>
    <property type="project" value="TreeGrafter"/>
</dbReference>
<dbReference type="Gene3D" id="3.30.230.30">
    <property type="entry name" value="Impact, N-terminal domain"/>
    <property type="match status" value="1"/>
</dbReference>
<dbReference type="InterPro" id="IPR020568">
    <property type="entry name" value="Ribosomal_Su5_D2-typ_SF"/>
</dbReference>
<dbReference type="AlphaFoldDB" id="A0A4Q2KCB2"/>
<evidence type="ECO:0000256" key="1">
    <source>
        <dbReference type="ARBA" id="ARBA00007665"/>
    </source>
</evidence>
<dbReference type="OrthoDB" id="9813771at2"/>
<dbReference type="PROSITE" id="PS00910">
    <property type="entry name" value="UPF0029"/>
    <property type="match status" value="1"/>
</dbReference>